<protein>
    <submittedName>
        <fullName evidence="1">Uncharacterized protein</fullName>
    </submittedName>
</protein>
<gene>
    <name evidence="1" type="ORF">NCTC9381_05878</name>
</gene>
<dbReference type="Gene3D" id="3.30.450.40">
    <property type="match status" value="1"/>
</dbReference>
<organism evidence="1 2">
    <name type="scientific">Enterobacter agglomerans</name>
    <name type="common">Erwinia herbicola</name>
    <name type="synonym">Pantoea agglomerans</name>
    <dbReference type="NCBI Taxonomy" id="549"/>
    <lineage>
        <taxon>Bacteria</taxon>
        <taxon>Pseudomonadati</taxon>
        <taxon>Pseudomonadota</taxon>
        <taxon>Gammaproteobacteria</taxon>
        <taxon>Enterobacterales</taxon>
        <taxon>Erwiniaceae</taxon>
        <taxon>Pantoea</taxon>
        <taxon>Pantoea agglomerans group</taxon>
    </lineage>
</organism>
<accession>A0A379LSA3</accession>
<dbReference type="PANTHER" id="PTHR43102:SF2">
    <property type="entry name" value="GAF DOMAIN-CONTAINING PROTEIN"/>
    <property type="match status" value="1"/>
</dbReference>
<keyword evidence="2" id="KW-1185">Reference proteome</keyword>
<dbReference type="InterPro" id="IPR029016">
    <property type="entry name" value="GAF-like_dom_sf"/>
</dbReference>
<dbReference type="PANTHER" id="PTHR43102">
    <property type="entry name" value="SLR1143 PROTEIN"/>
    <property type="match status" value="1"/>
</dbReference>
<sequence length="89" mass="9728">MHNEQNGSDVKRLSAIKALLSPDEARDKVLERFVNLASQVLGISGSFISIIDDHNQYIKASRNFDLKQSTRDESLCRHVIDGGGTSGGV</sequence>
<evidence type="ECO:0000313" key="1">
    <source>
        <dbReference type="EMBL" id="SUE07015.1"/>
    </source>
</evidence>
<reference evidence="1 2" key="1">
    <citation type="submission" date="2018-06" db="EMBL/GenBank/DDBJ databases">
        <authorList>
            <consortium name="Pathogen Informatics"/>
            <person name="Doyle S."/>
        </authorList>
    </citation>
    <scope>NUCLEOTIDE SEQUENCE [LARGE SCALE GENOMIC DNA]</scope>
    <source>
        <strain evidence="1 2">NCTC9381</strain>
    </source>
</reference>
<name>A0A379LSA3_ENTAG</name>
<evidence type="ECO:0000313" key="2">
    <source>
        <dbReference type="Proteomes" id="UP000254640"/>
    </source>
</evidence>
<proteinExistence type="predicted"/>
<dbReference type="AlphaFoldDB" id="A0A379LSA3"/>
<dbReference type="EMBL" id="UGSO01000002">
    <property type="protein sequence ID" value="SUE07015.1"/>
    <property type="molecule type" value="Genomic_DNA"/>
</dbReference>
<dbReference type="Proteomes" id="UP000254640">
    <property type="component" value="Unassembled WGS sequence"/>
</dbReference>